<reference evidence="2 3" key="1">
    <citation type="submission" date="2017-07" db="EMBL/GenBank/DDBJ databases">
        <title>Draft whole genome sequences of clinical Proprionibacteriaceae strains.</title>
        <authorList>
            <person name="Bernier A.-M."/>
            <person name="Bernard K."/>
            <person name="Domingo M.-C."/>
        </authorList>
    </citation>
    <scope>NUCLEOTIDE SEQUENCE [LARGE SCALE GENOMIC DNA]</scope>
    <source>
        <strain evidence="2 3">NML 130396</strain>
    </source>
</reference>
<comment type="caution">
    <text evidence="2">The sequence shown here is derived from an EMBL/GenBank/DDBJ whole genome shotgun (WGS) entry which is preliminary data.</text>
</comment>
<organism evidence="2 3">
    <name type="scientific">Enemella dayhoffiae</name>
    <dbReference type="NCBI Taxonomy" id="2016507"/>
    <lineage>
        <taxon>Bacteria</taxon>
        <taxon>Bacillati</taxon>
        <taxon>Actinomycetota</taxon>
        <taxon>Actinomycetes</taxon>
        <taxon>Propionibacteriales</taxon>
        <taxon>Propionibacteriaceae</taxon>
        <taxon>Enemella</taxon>
    </lineage>
</organism>
<dbReference type="Proteomes" id="UP000216311">
    <property type="component" value="Unassembled WGS sequence"/>
</dbReference>
<dbReference type="OrthoDB" id="10009321at2"/>
<evidence type="ECO:0000313" key="2">
    <source>
        <dbReference type="EMBL" id="OYO17216.1"/>
    </source>
</evidence>
<feature type="transmembrane region" description="Helical" evidence="1">
    <location>
        <begin position="67"/>
        <end position="89"/>
    </location>
</feature>
<evidence type="ECO:0000256" key="1">
    <source>
        <dbReference type="SAM" id="Phobius"/>
    </source>
</evidence>
<name>A0A255GRI1_9ACTN</name>
<dbReference type="EMBL" id="NMVQ01000046">
    <property type="protein sequence ID" value="OYO17216.1"/>
    <property type="molecule type" value="Genomic_DNA"/>
</dbReference>
<protein>
    <submittedName>
        <fullName evidence="2">Uncharacterized protein</fullName>
    </submittedName>
</protein>
<accession>A0A255GRI1</accession>
<keyword evidence="1" id="KW-0472">Membrane</keyword>
<proteinExistence type="predicted"/>
<feature type="transmembrane region" description="Helical" evidence="1">
    <location>
        <begin position="119"/>
        <end position="139"/>
    </location>
</feature>
<dbReference type="AlphaFoldDB" id="A0A255GRI1"/>
<feature type="transmembrane region" description="Helical" evidence="1">
    <location>
        <begin position="35"/>
        <end position="55"/>
    </location>
</feature>
<sequence length="170" mass="17659">MTRIVLLRAVLPASLGLALLQATLGWPLTSQTSNLIRVIGFLVWFGAVLGALLLGQRTPDPRRARPIDWVLMASAAVLLVLAITGTGQLGAPPQAQVAIAVVLLGLLVWRLGERWISTAAANAGILVLGCGLAGLLLAFTPLRGWTGLVAGMAGGGVLLCQGLWSAVRTR</sequence>
<keyword evidence="3" id="KW-1185">Reference proteome</keyword>
<keyword evidence="1" id="KW-0812">Transmembrane</keyword>
<keyword evidence="1" id="KW-1133">Transmembrane helix</keyword>
<feature type="transmembrane region" description="Helical" evidence="1">
    <location>
        <begin position="145"/>
        <end position="167"/>
    </location>
</feature>
<gene>
    <name evidence="2" type="ORF">CGZ93_16720</name>
</gene>
<feature type="transmembrane region" description="Helical" evidence="1">
    <location>
        <begin position="95"/>
        <end position="112"/>
    </location>
</feature>
<dbReference type="RefSeq" id="WP_094365295.1">
    <property type="nucleotide sequence ID" value="NZ_NMVQ01000046.1"/>
</dbReference>
<evidence type="ECO:0000313" key="3">
    <source>
        <dbReference type="Proteomes" id="UP000216311"/>
    </source>
</evidence>